<keyword evidence="2" id="KW-1185">Reference proteome</keyword>
<protein>
    <submittedName>
        <fullName evidence="1">Uncharacterized protein</fullName>
    </submittedName>
</protein>
<comment type="caution">
    <text evidence="1">The sequence shown here is derived from an EMBL/GenBank/DDBJ whole genome shotgun (WGS) entry which is preliminary data.</text>
</comment>
<reference evidence="2" key="1">
    <citation type="journal article" date="2023" name="Proc. Natl. Acad. Sci. U.S.A.">
        <title>Genomic and structural basis for evolution of tropane alkaloid biosynthesis.</title>
        <authorList>
            <person name="Wanga Y.-J."/>
            <person name="Taina T."/>
            <person name="Yua J.-Y."/>
            <person name="Lia J."/>
            <person name="Xua B."/>
            <person name="Chenc J."/>
            <person name="D'Auriad J.C."/>
            <person name="Huanga J.-P."/>
            <person name="Huanga S.-X."/>
        </authorList>
    </citation>
    <scope>NUCLEOTIDE SEQUENCE [LARGE SCALE GENOMIC DNA]</scope>
    <source>
        <strain evidence="2">cv. KIB-2019</strain>
    </source>
</reference>
<evidence type="ECO:0000313" key="2">
    <source>
        <dbReference type="Proteomes" id="UP001152561"/>
    </source>
</evidence>
<gene>
    <name evidence="1" type="ORF">K7X08_010406</name>
</gene>
<evidence type="ECO:0000313" key="1">
    <source>
        <dbReference type="EMBL" id="KAJ8573895.1"/>
    </source>
</evidence>
<dbReference type="AlphaFoldDB" id="A0A9Q1N546"/>
<organism evidence="1 2">
    <name type="scientific">Anisodus acutangulus</name>
    <dbReference type="NCBI Taxonomy" id="402998"/>
    <lineage>
        <taxon>Eukaryota</taxon>
        <taxon>Viridiplantae</taxon>
        <taxon>Streptophyta</taxon>
        <taxon>Embryophyta</taxon>
        <taxon>Tracheophyta</taxon>
        <taxon>Spermatophyta</taxon>
        <taxon>Magnoliopsida</taxon>
        <taxon>eudicotyledons</taxon>
        <taxon>Gunneridae</taxon>
        <taxon>Pentapetalae</taxon>
        <taxon>asterids</taxon>
        <taxon>lamiids</taxon>
        <taxon>Solanales</taxon>
        <taxon>Solanaceae</taxon>
        <taxon>Solanoideae</taxon>
        <taxon>Hyoscyameae</taxon>
        <taxon>Anisodus</taxon>
    </lineage>
</organism>
<dbReference type="EMBL" id="JAJAGQ010000001">
    <property type="protein sequence ID" value="KAJ8573895.1"/>
    <property type="molecule type" value="Genomic_DNA"/>
</dbReference>
<proteinExistence type="predicted"/>
<sequence length="108" mass="12005">MAKQFGHLLSHSLVEAKNGKNINGSCHIAPVHHCNPTPSRREVAPLCPFAFSATINSFLSHYDLNPRFYWPRTELEGISPKFVFSHTVSRSSARVSYCPINTDSCSSV</sequence>
<name>A0A9Q1N546_9SOLA</name>
<dbReference type="Proteomes" id="UP001152561">
    <property type="component" value="Unassembled WGS sequence"/>
</dbReference>
<accession>A0A9Q1N546</accession>